<evidence type="ECO:0000256" key="7">
    <source>
        <dbReference type="SAM" id="MobiDB-lite"/>
    </source>
</evidence>
<feature type="transmembrane region" description="Helical" evidence="8">
    <location>
        <begin position="165"/>
        <end position="184"/>
    </location>
</feature>
<gene>
    <name evidence="11" type="ORF">PPROV_001018200</name>
</gene>
<dbReference type="InterPro" id="IPR039163">
    <property type="entry name" value="EMC7"/>
</dbReference>
<evidence type="ECO:0000256" key="4">
    <source>
        <dbReference type="ARBA" id="ARBA00022729"/>
    </source>
</evidence>
<feature type="compositionally biased region" description="Low complexity" evidence="7">
    <location>
        <begin position="229"/>
        <end position="243"/>
    </location>
</feature>
<keyword evidence="5 8" id="KW-1133">Transmembrane helix</keyword>
<keyword evidence="6 8" id="KW-0472">Membrane</keyword>
<dbReference type="Pfam" id="PF09430">
    <property type="entry name" value="EMC7_beta-sandw"/>
    <property type="match status" value="1"/>
</dbReference>
<dbReference type="EMBL" id="BNJQ01000034">
    <property type="protein sequence ID" value="GHP11454.1"/>
    <property type="molecule type" value="Genomic_DNA"/>
</dbReference>
<reference evidence="11" key="1">
    <citation type="submission" date="2020-10" db="EMBL/GenBank/DDBJ databases">
        <title>Unveiling of a novel bifunctional photoreceptor, Dualchrome1, isolated from a cosmopolitan green alga.</title>
        <authorList>
            <person name="Suzuki S."/>
            <person name="Kawachi M."/>
        </authorList>
    </citation>
    <scope>NUCLEOTIDE SEQUENCE</scope>
    <source>
        <strain evidence="11">NIES 2893</strain>
    </source>
</reference>
<evidence type="ECO:0000256" key="3">
    <source>
        <dbReference type="ARBA" id="ARBA00022692"/>
    </source>
</evidence>
<dbReference type="GO" id="GO:0072546">
    <property type="term" value="C:EMC complex"/>
    <property type="evidence" value="ECO:0007669"/>
    <property type="project" value="TreeGrafter"/>
</dbReference>
<feature type="domain" description="ER membrane protein complex subunit 7 beta-sandwich" evidence="10">
    <location>
        <begin position="67"/>
        <end position="173"/>
    </location>
</feature>
<proteinExistence type="inferred from homology"/>
<evidence type="ECO:0000256" key="6">
    <source>
        <dbReference type="ARBA" id="ARBA00023136"/>
    </source>
</evidence>
<accession>A0A830HW52</accession>
<evidence type="ECO:0000313" key="12">
    <source>
        <dbReference type="Proteomes" id="UP000660262"/>
    </source>
</evidence>
<feature type="signal peptide" evidence="9">
    <location>
        <begin position="1"/>
        <end position="29"/>
    </location>
</feature>
<keyword evidence="3 8" id="KW-0812">Transmembrane</keyword>
<organism evidence="11 12">
    <name type="scientific">Pycnococcus provasolii</name>
    <dbReference type="NCBI Taxonomy" id="41880"/>
    <lineage>
        <taxon>Eukaryota</taxon>
        <taxon>Viridiplantae</taxon>
        <taxon>Chlorophyta</taxon>
        <taxon>Pseudoscourfieldiophyceae</taxon>
        <taxon>Pseudoscourfieldiales</taxon>
        <taxon>Pycnococcaceae</taxon>
        <taxon>Pycnococcus</taxon>
    </lineage>
</organism>
<dbReference type="OrthoDB" id="27095at2759"/>
<evidence type="ECO:0000256" key="2">
    <source>
        <dbReference type="ARBA" id="ARBA00008880"/>
    </source>
</evidence>
<dbReference type="AlphaFoldDB" id="A0A830HW52"/>
<evidence type="ECO:0000256" key="1">
    <source>
        <dbReference type="ARBA" id="ARBA00004167"/>
    </source>
</evidence>
<evidence type="ECO:0000256" key="5">
    <source>
        <dbReference type="ARBA" id="ARBA00022989"/>
    </source>
</evidence>
<dbReference type="Proteomes" id="UP000660262">
    <property type="component" value="Unassembled WGS sequence"/>
</dbReference>
<evidence type="ECO:0000313" key="11">
    <source>
        <dbReference type="EMBL" id="GHP11454.1"/>
    </source>
</evidence>
<comment type="subcellular location">
    <subcellularLocation>
        <location evidence="1">Membrane</location>
        <topology evidence="1">Single-pass membrane protein</topology>
    </subcellularLocation>
</comment>
<evidence type="ECO:0000259" key="10">
    <source>
        <dbReference type="Pfam" id="PF09430"/>
    </source>
</evidence>
<dbReference type="PANTHER" id="PTHR13605">
    <property type="entry name" value="ER MEMBRANE PROTEIN COMPLEX SUBUNIT 7"/>
    <property type="match status" value="1"/>
</dbReference>
<dbReference type="SUPFAM" id="SSF49452">
    <property type="entry name" value="Starch-binding domain-like"/>
    <property type="match status" value="1"/>
</dbReference>
<name>A0A830HW52_9CHLO</name>
<dbReference type="GO" id="GO:0030246">
    <property type="term" value="F:carbohydrate binding"/>
    <property type="evidence" value="ECO:0007669"/>
    <property type="project" value="InterPro"/>
</dbReference>
<feature type="chain" id="PRO_5033053410" description="ER membrane protein complex subunit 7 beta-sandwich domain-containing protein" evidence="9">
    <location>
        <begin position="30"/>
        <end position="251"/>
    </location>
</feature>
<dbReference type="InterPro" id="IPR013784">
    <property type="entry name" value="Carb-bd-like_fold"/>
</dbReference>
<protein>
    <recommendedName>
        <fullName evidence="10">ER membrane protein complex subunit 7 beta-sandwich domain-containing protein</fullName>
    </recommendedName>
</protein>
<evidence type="ECO:0000256" key="8">
    <source>
        <dbReference type="SAM" id="Phobius"/>
    </source>
</evidence>
<comment type="caution">
    <text evidence="11">The sequence shown here is derived from an EMBL/GenBank/DDBJ whole genome shotgun (WGS) entry which is preliminary data.</text>
</comment>
<keyword evidence="4 9" id="KW-0732">Signal</keyword>
<dbReference type="PANTHER" id="PTHR13605:SF4">
    <property type="entry name" value="ER MEMBRANE PROTEIN COMPLEX SUBUNIT 7"/>
    <property type="match status" value="1"/>
</dbReference>
<feature type="region of interest" description="Disordered" evidence="7">
    <location>
        <begin position="193"/>
        <end position="251"/>
    </location>
</feature>
<sequence>MMMRPLSGVVFSVFVFVFVTLTPCHVASASASSQPVEASSGAVADLVKYYPLMGTVNLGNGRIPHKDVRVSLLINSGERRSTVPLKDGSFTLLDVAPGIHILEVAAPGYRFPRLRVEMSARHAGKFRAALVENHRNILPLPLKVHPMGAVQFFEPRPQFFSLATLYRNPMILLMGFSLVMLFVMPKMMENMDEEQKKELQERMANQPSLTDMLSGRTTQDDNDNDNTDDNNASSSASTQAEKTTGGGKKKK</sequence>
<dbReference type="InterPro" id="IPR019008">
    <property type="entry name" value="Beta_sandwich_EMC7"/>
</dbReference>
<comment type="similarity">
    <text evidence="2">Belongs to the EMC7 family.</text>
</comment>
<keyword evidence="12" id="KW-1185">Reference proteome</keyword>
<evidence type="ECO:0000256" key="9">
    <source>
        <dbReference type="SAM" id="SignalP"/>
    </source>
</evidence>